<evidence type="ECO:0000313" key="3">
    <source>
        <dbReference type="Proteomes" id="UP000265520"/>
    </source>
</evidence>
<protein>
    <submittedName>
        <fullName evidence="2">Uncharacterized protein</fullName>
    </submittedName>
</protein>
<dbReference type="AlphaFoldDB" id="A0A392P9E2"/>
<feature type="region of interest" description="Disordered" evidence="1">
    <location>
        <begin position="1"/>
        <end position="37"/>
    </location>
</feature>
<dbReference type="Proteomes" id="UP000265520">
    <property type="component" value="Unassembled WGS sequence"/>
</dbReference>
<feature type="compositionally biased region" description="Basic and acidic residues" evidence="1">
    <location>
        <begin position="1"/>
        <end position="22"/>
    </location>
</feature>
<name>A0A392P9E2_9FABA</name>
<evidence type="ECO:0000313" key="2">
    <source>
        <dbReference type="EMBL" id="MCI08404.1"/>
    </source>
</evidence>
<keyword evidence="3" id="KW-1185">Reference proteome</keyword>
<proteinExistence type="predicted"/>
<dbReference type="EMBL" id="LXQA010068913">
    <property type="protein sequence ID" value="MCI08404.1"/>
    <property type="molecule type" value="Genomic_DNA"/>
</dbReference>
<accession>A0A392P9E2</accession>
<comment type="caution">
    <text evidence="2">The sequence shown here is derived from an EMBL/GenBank/DDBJ whole genome shotgun (WGS) entry which is preliminary data.</text>
</comment>
<reference evidence="2 3" key="1">
    <citation type="journal article" date="2018" name="Front. Plant Sci.">
        <title>Red Clover (Trifolium pratense) and Zigzag Clover (T. medium) - A Picture of Genomic Similarities and Differences.</title>
        <authorList>
            <person name="Dluhosova J."/>
            <person name="Istvanek J."/>
            <person name="Nedelnik J."/>
            <person name="Repkova J."/>
        </authorList>
    </citation>
    <scope>NUCLEOTIDE SEQUENCE [LARGE SCALE GENOMIC DNA]</scope>
    <source>
        <strain evidence="3">cv. 10/8</strain>
        <tissue evidence="2">Leaf</tissue>
    </source>
</reference>
<evidence type="ECO:0000256" key="1">
    <source>
        <dbReference type="SAM" id="MobiDB-lite"/>
    </source>
</evidence>
<sequence length="48" mass="5468">MVETTAKKENGGERLQYHERRLQRSKQKTAVFGSGMGPGLRLDDTTCW</sequence>
<organism evidence="2 3">
    <name type="scientific">Trifolium medium</name>
    <dbReference type="NCBI Taxonomy" id="97028"/>
    <lineage>
        <taxon>Eukaryota</taxon>
        <taxon>Viridiplantae</taxon>
        <taxon>Streptophyta</taxon>
        <taxon>Embryophyta</taxon>
        <taxon>Tracheophyta</taxon>
        <taxon>Spermatophyta</taxon>
        <taxon>Magnoliopsida</taxon>
        <taxon>eudicotyledons</taxon>
        <taxon>Gunneridae</taxon>
        <taxon>Pentapetalae</taxon>
        <taxon>rosids</taxon>
        <taxon>fabids</taxon>
        <taxon>Fabales</taxon>
        <taxon>Fabaceae</taxon>
        <taxon>Papilionoideae</taxon>
        <taxon>50 kb inversion clade</taxon>
        <taxon>NPAAA clade</taxon>
        <taxon>Hologalegina</taxon>
        <taxon>IRL clade</taxon>
        <taxon>Trifolieae</taxon>
        <taxon>Trifolium</taxon>
    </lineage>
</organism>